<proteinExistence type="predicted"/>
<dbReference type="AlphaFoldDB" id="A0A8H6XMC4"/>
<accession>A0A8H6XMC4</accession>
<reference evidence="1" key="1">
    <citation type="submission" date="2020-05" db="EMBL/GenBank/DDBJ databases">
        <title>Mycena genomes resolve the evolution of fungal bioluminescence.</title>
        <authorList>
            <person name="Tsai I.J."/>
        </authorList>
    </citation>
    <scope>NUCLEOTIDE SEQUENCE</scope>
    <source>
        <strain evidence="1">160909Yilan</strain>
    </source>
</reference>
<evidence type="ECO:0000313" key="2">
    <source>
        <dbReference type="Proteomes" id="UP000623467"/>
    </source>
</evidence>
<organism evidence="1 2">
    <name type="scientific">Mycena sanguinolenta</name>
    <dbReference type="NCBI Taxonomy" id="230812"/>
    <lineage>
        <taxon>Eukaryota</taxon>
        <taxon>Fungi</taxon>
        <taxon>Dikarya</taxon>
        <taxon>Basidiomycota</taxon>
        <taxon>Agaricomycotina</taxon>
        <taxon>Agaricomycetes</taxon>
        <taxon>Agaricomycetidae</taxon>
        <taxon>Agaricales</taxon>
        <taxon>Marasmiineae</taxon>
        <taxon>Mycenaceae</taxon>
        <taxon>Mycena</taxon>
    </lineage>
</organism>
<evidence type="ECO:0000313" key="1">
    <source>
        <dbReference type="EMBL" id="KAF7344340.1"/>
    </source>
</evidence>
<dbReference type="PANTHER" id="PTHR31912">
    <property type="entry name" value="IP13529P"/>
    <property type="match status" value="1"/>
</dbReference>
<dbReference type="Proteomes" id="UP000623467">
    <property type="component" value="Unassembled WGS sequence"/>
</dbReference>
<name>A0A8H6XMC4_9AGAR</name>
<comment type="caution">
    <text evidence="1">The sequence shown here is derived from an EMBL/GenBank/DDBJ whole genome shotgun (WGS) entry which is preliminary data.</text>
</comment>
<dbReference type="EMBL" id="JACAZH010000021">
    <property type="protein sequence ID" value="KAF7344340.1"/>
    <property type="molecule type" value="Genomic_DNA"/>
</dbReference>
<gene>
    <name evidence="1" type="ORF">MSAN_01915000</name>
</gene>
<protein>
    <submittedName>
        <fullName evidence="1">Uncharacterized protein</fullName>
    </submittedName>
</protein>
<keyword evidence="2" id="KW-1185">Reference proteome</keyword>
<dbReference type="OrthoDB" id="2506088at2759"/>
<dbReference type="PANTHER" id="PTHR31912:SF34">
    <property type="entry name" value="NOTOCHORD-RELATED PROTEIN"/>
    <property type="match status" value="1"/>
</dbReference>
<sequence>MADDLDSDYTDVVAEFGGKLTWVDPGTVSEMPNPMRQLVDDDEDLYVVMVSPWADNVSGNKSKQYNKHMNMYTGNGCLPGRLLQQEYNIHYISTSPHESSAEQFATFRDHVNSTGKNPINNRRSRATWGVMQVFLAASASGGTKVEKETDTKYHECHLVGVARTAQEIRETLQEQLRLAMLGNAEAVKENQRSTGTKDKITQYWIEMLFGKAKALKAASPRRDKDSIASELGTWLETQPGDKMNPLLDITGLDPSQDTPVELLHTILLGVVKYIWHILNTTQWSDDDRCLLAIRLQSTDISGLTIPPIRANYMIQYRNNLIGKHFKTLMQMLTFHIHHMSAPEQFALVKAAGELGARLWVPEIDDMEDYLVQLKIAIANVLDAFDAVNPLRILEKIKLHLLAHIPDDIRRFGPLIRSATEIYEAYNGVFRLCSIFSNRLAPSRDISRKFASMSRVKHSLSGGYWWDSSSKQWIQAGNAVQEVLHTDSIFQRHLGWVSPRLSDAGSIKPMPLSKKAAMEWGQTKASAHWNSETALAADSWWRLGRVLTAQSGDEVSVKSWVIAQDSDGNLVVRRIAELLVAEKSLVTLERFICSKELHPDFNWPILRCPAGLEITEEHITSFLVLPASSIQFIFSVQHDCRRGDCQPTVVRKEIQEREETDRDISLIKHDDDDHFVINTR</sequence>